<feature type="region of interest" description="Disordered" evidence="1">
    <location>
        <begin position="1"/>
        <end position="21"/>
    </location>
</feature>
<evidence type="ECO:0000313" key="3">
    <source>
        <dbReference type="Proteomes" id="UP000479710"/>
    </source>
</evidence>
<dbReference type="AlphaFoldDB" id="A0A6G1BV95"/>
<organism evidence="2 3">
    <name type="scientific">Oryza meyeriana var. granulata</name>
    <dbReference type="NCBI Taxonomy" id="110450"/>
    <lineage>
        <taxon>Eukaryota</taxon>
        <taxon>Viridiplantae</taxon>
        <taxon>Streptophyta</taxon>
        <taxon>Embryophyta</taxon>
        <taxon>Tracheophyta</taxon>
        <taxon>Spermatophyta</taxon>
        <taxon>Magnoliopsida</taxon>
        <taxon>Liliopsida</taxon>
        <taxon>Poales</taxon>
        <taxon>Poaceae</taxon>
        <taxon>BOP clade</taxon>
        <taxon>Oryzoideae</taxon>
        <taxon>Oryzeae</taxon>
        <taxon>Oryzinae</taxon>
        <taxon>Oryza</taxon>
        <taxon>Oryza meyeriana</taxon>
    </lineage>
</organism>
<reference evidence="2 3" key="1">
    <citation type="submission" date="2019-11" db="EMBL/GenBank/DDBJ databases">
        <title>Whole genome sequence of Oryza granulata.</title>
        <authorList>
            <person name="Li W."/>
        </authorList>
    </citation>
    <scope>NUCLEOTIDE SEQUENCE [LARGE SCALE GENOMIC DNA]</scope>
    <source>
        <strain evidence="3">cv. Menghai</strain>
        <tissue evidence="2">Leaf</tissue>
    </source>
</reference>
<dbReference type="EMBL" id="SPHZ02000011">
    <property type="protein sequence ID" value="KAF0891909.1"/>
    <property type="molecule type" value="Genomic_DNA"/>
</dbReference>
<protein>
    <submittedName>
        <fullName evidence="2">Uncharacterized protein</fullName>
    </submittedName>
</protein>
<comment type="caution">
    <text evidence="2">The sequence shown here is derived from an EMBL/GenBank/DDBJ whole genome shotgun (WGS) entry which is preliminary data.</text>
</comment>
<accession>A0A6G1BV95</accession>
<evidence type="ECO:0000313" key="2">
    <source>
        <dbReference type="EMBL" id="KAF0891909.1"/>
    </source>
</evidence>
<gene>
    <name evidence="2" type="ORF">E2562_011301</name>
</gene>
<name>A0A6G1BV95_9ORYZ</name>
<keyword evidence="3" id="KW-1185">Reference proteome</keyword>
<sequence length="66" mass="7337">MSPTGRHEHKRPRPSRSSSALPIECGFDTTGSFHTLAIYPYAMYSKVEGEKPGSFWHLADTVVRSA</sequence>
<evidence type="ECO:0000256" key="1">
    <source>
        <dbReference type="SAM" id="MobiDB-lite"/>
    </source>
</evidence>
<dbReference type="Proteomes" id="UP000479710">
    <property type="component" value="Unassembled WGS sequence"/>
</dbReference>
<proteinExistence type="predicted"/>